<dbReference type="HAMAP" id="MF_00273">
    <property type="entry name" value="Ribosomal_eL20"/>
    <property type="match status" value="1"/>
</dbReference>
<protein>
    <recommendedName>
        <fullName evidence="4">60S ribosomal protein L18a</fullName>
    </recommendedName>
</protein>
<dbReference type="PANTHER" id="PTHR10052">
    <property type="entry name" value="60S RIBOSOMAL PROTEIN L18A"/>
    <property type="match status" value="1"/>
</dbReference>
<feature type="domain" description="Large ribosomal subunit protein eL20" evidence="5">
    <location>
        <begin position="2"/>
        <end position="124"/>
    </location>
</feature>
<evidence type="ECO:0000256" key="1">
    <source>
        <dbReference type="ARBA" id="ARBA00009362"/>
    </source>
</evidence>
<keyword evidence="2 4" id="KW-0689">Ribosomal protein</keyword>
<dbReference type="FunFam" id="3.10.20.10:FF:000001">
    <property type="entry name" value="60S ribosomal protein L18a"/>
    <property type="match status" value="1"/>
</dbReference>
<evidence type="ECO:0000313" key="7">
    <source>
        <dbReference type="Proteomes" id="UP000315496"/>
    </source>
</evidence>
<keyword evidence="3 4" id="KW-0687">Ribonucleoprotein</keyword>
<dbReference type="VEuPathDB" id="GiardiaDB:GMRT_10255"/>
<dbReference type="SUPFAM" id="SSF160374">
    <property type="entry name" value="RplX-like"/>
    <property type="match status" value="1"/>
</dbReference>
<dbReference type="Gene3D" id="3.10.20.10">
    <property type="match status" value="2"/>
</dbReference>
<dbReference type="GO" id="GO:0003735">
    <property type="term" value="F:structural constituent of ribosome"/>
    <property type="evidence" value="ECO:0007669"/>
    <property type="project" value="InterPro"/>
</dbReference>
<gene>
    <name evidence="6" type="ORF">GMRT_10255</name>
</gene>
<dbReference type="PIRSF" id="PIRSF002190">
    <property type="entry name" value="Ribosomal_L18a"/>
    <property type="match status" value="1"/>
</dbReference>
<evidence type="ECO:0000256" key="4">
    <source>
        <dbReference type="PIRNR" id="PIRNR002190"/>
    </source>
</evidence>
<evidence type="ECO:0000256" key="2">
    <source>
        <dbReference type="ARBA" id="ARBA00022980"/>
    </source>
</evidence>
<proteinExistence type="inferred from homology"/>
<dbReference type="GO" id="GO:0006412">
    <property type="term" value="P:translation"/>
    <property type="evidence" value="ECO:0007669"/>
    <property type="project" value="InterPro"/>
</dbReference>
<dbReference type="InterPro" id="IPR028877">
    <property type="entry name" value="Ribosomal_eL20"/>
</dbReference>
<evidence type="ECO:0000256" key="3">
    <source>
        <dbReference type="ARBA" id="ARBA00023274"/>
    </source>
</evidence>
<dbReference type="Pfam" id="PF01775">
    <property type="entry name" value="Ribosomal_L18A"/>
    <property type="match status" value="1"/>
</dbReference>
<evidence type="ECO:0000313" key="6">
    <source>
        <dbReference type="EMBL" id="TNJ29452.1"/>
    </source>
</evidence>
<reference evidence="6 7" key="1">
    <citation type="submission" date="2019-05" db="EMBL/GenBank/DDBJ databases">
        <title>The compact genome of Giardia muris reveals important steps in the evolution of intestinal protozoan parasites.</title>
        <authorList>
            <person name="Xu F."/>
            <person name="Jimenez-Gonzalez A."/>
            <person name="Einarsson E."/>
            <person name="Astvaldsson A."/>
            <person name="Peirasmaki D."/>
            <person name="Eckmann L."/>
            <person name="Andersson J.O."/>
            <person name="Svard S.G."/>
            <person name="Jerlstrom-Hultqvist J."/>
        </authorList>
    </citation>
    <scope>NUCLEOTIDE SEQUENCE [LARGE SCALE GENOMIC DNA]</scope>
    <source>
        <strain evidence="6 7">Roberts-Thomson</strain>
    </source>
</reference>
<dbReference type="EMBL" id="VDLU01000001">
    <property type="protein sequence ID" value="TNJ29452.1"/>
    <property type="molecule type" value="Genomic_DNA"/>
</dbReference>
<accession>A0A4Z1SU67</accession>
<dbReference type="GO" id="GO:0005840">
    <property type="term" value="C:ribosome"/>
    <property type="evidence" value="ECO:0007669"/>
    <property type="project" value="UniProtKB-KW"/>
</dbReference>
<evidence type="ECO:0000259" key="5">
    <source>
        <dbReference type="Pfam" id="PF01775"/>
    </source>
</evidence>
<dbReference type="OrthoDB" id="1294322at2759"/>
<dbReference type="GO" id="GO:1990904">
    <property type="term" value="C:ribonucleoprotein complex"/>
    <property type="evidence" value="ECO:0007669"/>
    <property type="project" value="UniProtKB-KW"/>
</dbReference>
<dbReference type="InterPro" id="IPR023573">
    <property type="entry name" value="Ribosomal_eL20_dom"/>
</dbReference>
<name>A0A4Z1SU67_GIAMU</name>
<dbReference type="Proteomes" id="UP000315496">
    <property type="component" value="Chromosome 1"/>
</dbReference>
<dbReference type="InterPro" id="IPR021138">
    <property type="entry name" value="Ribosomal_eL20_eukaryotes"/>
</dbReference>
<organism evidence="6 7">
    <name type="scientific">Giardia muris</name>
    <dbReference type="NCBI Taxonomy" id="5742"/>
    <lineage>
        <taxon>Eukaryota</taxon>
        <taxon>Metamonada</taxon>
        <taxon>Diplomonadida</taxon>
        <taxon>Hexamitidae</taxon>
        <taxon>Giardiinae</taxon>
        <taxon>Giardia</taxon>
    </lineage>
</organism>
<comment type="similarity">
    <text evidence="1 4">Belongs to the eukaryotic ribosomal protein eL20 family.</text>
</comment>
<comment type="caution">
    <text evidence="6">The sequence shown here is derived from an EMBL/GenBank/DDBJ whole genome shotgun (WGS) entry which is preliminary data.</text>
</comment>
<sequence length="172" mass="20383">MMQKYVVYGRKLPSEQEPAPEVYKMVIYAPNEIVAKGRFWYHLKSLKKIKKTRGEVLDCQLVEEPCDQVKNFGILLRYRSRTGQHNMYREVRETTSARAMHLVYSQMAGQHRVRYNDIQVIKVSEVADADVRREKVAVFTRPGVKFPHPRPYVQHLRAARDMRFQYELPKIE</sequence>
<keyword evidence="7" id="KW-1185">Reference proteome</keyword>
<dbReference type="AlphaFoldDB" id="A0A4Z1SU67"/>